<sequence>MITKESFLECIPGDLELREIIKRIGLPPVEIMKFIEDFTPTTHELIREMPSHGDLDQTLAGKPPKIVKLIKKLLVHDPNMRIPAEMALEEEYFIGERRPKFDFQPVDRCYEQEVYTQQEYQGTSFRNHLILLLSTGLIKVYTQQKYQGTSFRNNLILLLSTELIKEFISESFGQDNIFKQ</sequence>
<protein>
    <submittedName>
        <fullName evidence="1">Uncharacterized protein</fullName>
    </submittedName>
</protein>
<proteinExistence type="predicted"/>
<dbReference type="SUPFAM" id="SSF56112">
    <property type="entry name" value="Protein kinase-like (PK-like)"/>
    <property type="match status" value="1"/>
</dbReference>
<accession>A0ABD2PQT8</accession>
<dbReference type="AlphaFoldDB" id="A0ABD2PQT8"/>
<name>A0ABD2PQT8_9PLAT</name>
<comment type="caution">
    <text evidence="1">The sequence shown here is derived from an EMBL/GenBank/DDBJ whole genome shotgun (WGS) entry which is preliminary data.</text>
</comment>
<reference evidence="1 2" key="1">
    <citation type="submission" date="2024-11" db="EMBL/GenBank/DDBJ databases">
        <title>Adaptive evolution of stress response genes in parasites aligns with host niche diversity.</title>
        <authorList>
            <person name="Hahn C."/>
            <person name="Resl P."/>
        </authorList>
    </citation>
    <scope>NUCLEOTIDE SEQUENCE [LARGE SCALE GENOMIC DNA]</scope>
    <source>
        <strain evidence="1">EGGRZ-B1_66</strain>
        <tissue evidence="1">Body</tissue>
    </source>
</reference>
<dbReference type="EMBL" id="JBJKFK010003487">
    <property type="protein sequence ID" value="KAL3309857.1"/>
    <property type="molecule type" value="Genomic_DNA"/>
</dbReference>
<evidence type="ECO:0000313" key="2">
    <source>
        <dbReference type="Proteomes" id="UP001626550"/>
    </source>
</evidence>
<organism evidence="1 2">
    <name type="scientific">Cichlidogyrus casuarinus</name>
    <dbReference type="NCBI Taxonomy" id="1844966"/>
    <lineage>
        <taxon>Eukaryota</taxon>
        <taxon>Metazoa</taxon>
        <taxon>Spiralia</taxon>
        <taxon>Lophotrochozoa</taxon>
        <taxon>Platyhelminthes</taxon>
        <taxon>Monogenea</taxon>
        <taxon>Monopisthocotylea</taxon>
        <taxon>Dactylogyridea</taxon>
        <taxon>Ancyrocephalidae</taxon>
        <taxon>Cichlidogyrus</taxon>
    </lineage>
</organism>
<keyword evidence="2" id="KW-1185">Reference proteome</keyword>
<dbReference type="Gene3D" id="1.10.510.10">
    <property type="entry name" value="Transferase(Phosphotransferase) domain 1"/>
    <property type="match status" value="1"/>
</dbReference>
<dbReference type="InterPro" id="IPR011009">
    <property type="entry name" value="Kinase-like_dom_sf"/>
</dbReference>
<evidence type="ECO:0000313" key="1">
    <source>
        <dbReference type="EMBL" id="KAL3309857.1"/>
    </source>
</evidence>
<dbReference type="Proteomes" id="UP001626550">
    <property type="component" value="Unassembled WGS sequence"/>
</dbReference>
<gene>
    <name evidence="1" type="ORF">Ciccas_011590</name>
</gene>